<dbReference type="EMBL" id="LT934113">
    <property type="protein sequence ID" value="VAH39443.1"/>
    <property type="molecule type" value="Genomic_DNA"/>
</dbReference>
<evidence type="ECO:0000256" key="5">
    <source>
        <dbReference type="ARBA" id="ARBA00022801"/>
    </source>
</evidence>
<feature type="region of interest" description="Disordered" evidence="10">
    <location>
        <begin position="34"/>
        <end position="55"/>
    </location>
</feature>
<accession>A0A9R1P9P2</accession>
<dbReference type="EC" id="3.4.19.5" evidence="3"/>
<organism evidence="11 12">
    <name type="scientific">Triticum turgidum subsp. durum</name>
    <name type="common">Durum wheat</name>
    <name type="synonym">Triticum durum</name>
    <dbReference type="NCBI Taxonomy" id="4567"/>
    <lineage>
        <taxon>Eukaryota</taxon>
        <taxon>Viridiplantae</taxon>
        <taxon>Streptophyta</taxon>
        <taxon>Embryophyta</taxon>
        <taxon>Tracheophyta</taxon>
        <taxon>Spermatophyta</taxon>
        <taxon>Magnoliopsida</taxon>
        <taxon>Liliopsida</taxon>
        <taxon>Poales</taxon>
        <taxon>Poaceae</taxon>
        <taxon>BOP clade</taxon>
        <taxon>Pooideae</taxon>
        <taxon>Triticodae</taxon>
        <taxon>Triticeae</taxon>
        <taxon>Triticinae</taxon>
        <taxon>Triticum</taxon>
    </lineage>
</organism>
<feature type="site" description="Cleavage; by autolysis" evidence="9">
    <location>
        <begin position="251"/>
        <end position="252"/>
    </location>
</feature>
<dbReference type="OMA" id="HNTHEPT"/>
<protein>
    <recommendedName>
        <fullName evidence="3">beta-aspartyl-peptidase</fullName>
        <ecNumber evidence="3">3.4.19.5</ecNumber>
    </recommendedName>
</protein>
<dbReference type="SUPFAM" id="SSF56235">
    <property type="entry name" value="N-terminal nucleophile aminohydrolases (Ntn hydrolases)"/>
    <property type="match status" value="1"/>
</dbReference>
<feature type="active site" description="Nucleophile" evidence="7">
    <location>
        <position position="252"/>
    </location>
</feature>
<evidence type="ECO:0000256" key="9">
    <source>
        <dbReference type="PIRSR" id="PIRSR600246-3"/>
    </source>
</evidence>
<dbReference type="Gene3D" id="3.60.20.30">
    <property type="entry name" value="(Glycosyl)asparaginase"/>
    <property type="match status" value="1"/>
</dbReference>
<feature type="binding site" evidence="8">
    <location>
        <begin position="302"/>
        <end position="305"/>
    </location>
    <ligand>
        <name>substrate</name>
    </ligand>
</feature>
<evidence type="ECO:0000256" key="6">
    <source>
        <dbReference type="ARBA" id="ARBA00022813"/>
    </source>
</evidence>
<dbReference type="Pfam" id="PF01112">
    <property type="entry name" value="Asparaginase_2"/>
    <property type="match status" value="1"/>
</dbReference>
<name>A0A9R1P9P2_TRITD</name>
<reference evidence="11 12" key="1">
    <citation type="submission" date="2017-09" db="EMBL/GenBank/DDBJ databases">
        <authorList>
            <consortium name="International Durum Wheat Genome Sequencing Consortium (IDWGSC)"/>
            <person name="Milanesi L."/>
        </authorList>
    </citation>
    <scope>NUCLEOTIDE SEQUENCE [LARGE SCALE GENOMIC DNA]</scope>
    <source>
        <strain evidence="12">cv. Svevo</strain>
    </source>
</reference>
<proteinExistence type="predicted"/>
<dbReference type="Proteomes" id="UP000324705">
    <property type="component" value="Chromosome 2A"/>
</dbReference>
<gene>
    <name evidence="11" type="ORF">TRITD_2Av1G294200</name>
</gene>
<keyword evidence="12" id="KW-1185">Reference proteome</keyword>
<evidence type="ECO:0000313" key="12">
    <source>
        <dbReference type="Proteomes" id="UP000324705"/>
    </source>
</evidence>
<keyword evidence="4" id="KW-0645">Protease</keyword>
<dbReference type="GO" id="GO:0008798">
    <property type="term" value="F:beta-aspartyl-peptidase activity"/>
    <property type="evidence" value="ECO:0007669"/>
    <property type="project" value="UniProtKB-EC"/>
</dbReference>
<keyword evidence="5" id="KW-0378">Hydrolase</keyword>
<feature type="compositionally biased region" description="Basic and acidic residues" evidence="10">
    <location>
        <begin position="34"/>
        <end position="46"/>
    </location>
</feature>
<evidence type="ECO:0000256" key="3">
    <source>
        <dbReference type="ARBA" id="ARBA00012879"/>
    </source>
</evidence>
<dbReference type="FunFam" id="3.60.20.30:FF:000001">
    <property type="entry name" value="Isoaspartyl peptidase/L-asparaginase"/>
    <property type="match status" value="1"/>
</dbReference>
<evidence type="ECO:0000256" key="7">
    <source>
        <dbReference type="PIRSR" id="PIRSR600246-1"/>
    </source>
</evidence>
<dbReference type="PANTHER" id="PTHR10188">
    <property type="entry name" value="L-ASPARAGINASE"/>
    <property type="match status" value="1"/>
</dbReference>
<dbReference type="AlphaFoldDB" id="A0A9R1P9P2"/>
<keyword evidence="6" id="KW-0068">Autocatalytic cleavage</keyword>
<sequence length="382" mass="41141">MNDRELHRHRLSWLIPYKYRAIYPCLLLQHNTHEPTEQQERRERSAQHTTTSGSTRMARWAIAIHGGAGVDPNLPVHRQEEAERVLARCLQVGVDMLRSGAAALDVVDAVVRELETDPCFNSGRGSALTRAGTVEMEASIMDGHGRRCGAVSGVSTVRNPVSLARRVMDKSPHSYLAFNGAEDFAREQGMETVDNSYFITEENVGMLKLAKESNSILFDYRIPLAEAAASESHTNGGMVMNGLPISIYAPETVGCAVVDSSGHTAAATSTGGLMNKMTGRIGDSPLIGAGTYACGHCAVSCTGEGEAIIRSTLARDVAAVMEYKGLPLQEAVDFCVKERLDEGFAGLIAVSGTGEVAYGFNCTAMFRGCATEDGFMEVGIWE</sequence>
<comment type="catalytic activity">
    <reaction evidence="1">
        <text>Cleavage of a beta-linked Asp residue from the N-terminus of a polypeptide.</text>
        <dbReference type="EC" id="3.4.19.5"/>
    </reaction>
</comment>
<dbReference type="CDD" id="cd04701">
    <property type="entry name" value="Asparaginase_2"/>
    <property type="match status" value="1"/>
</dbReference>
<evidence type="ECO:0000256" key="8">
    <source>
        <dbReference type="PIRSR" id="PIRSR600246-2"/>
    </source>
</evidence>
<evidence type="ECO:0000256" key="4">
    <source>
        <dbReference type="ARBA" id="ARBA00022670"/>
    </source>
</evidence>
<dbReference type="GO" id="GO:0004067">
    <property type="term" value="F:asparaginase activity"/>
    <property type="evidence" value="ECO:0007669"/>
    <property type="project" value="UniProtKB-ARBA"/>
</dbReference>
<feature type="binding site" evidence="8">
    <location>
        <begin position="280"/>
        <end position="283"/>
    </location>
    <ligand>
        <name>substrate</name>
    </ligand>
</feature>
<evidence type="ECO:0000256" key="2">
    <source>
        <dbReference type="ARBA" id="ARBA00011601"/>
    </source>
</evidence>
<dbReference type="GO" id="GO:0006508">
    <property type="term" value="P:proteolysis"/>
    <property type="evidence" value="ECO:0007669"/>
    <property type="project" value="UniProtKB-KW"/>
</dbReference>
<evidence type="ECO:0000256" key="10">
    <source>
        <dbReference type="SAM" id="MobiDB-lite"/>
    </source>
</evidence>
<dbReference type="PANTHER" id="PTHR10188:SF13">
    <property type="entry name" value="ISOASPARTYL PEPTIDASE_L-ASPARAGINASE 2-RELATED"/>
    <property type="match status" value="1"/>
</dbReference>
<evidence type="ECO:0000256" key="1">
    <source>
        <dbReference type="ARBA" id="ARBA00000306"/>
    </source>
</evidence>
<evidence type="ECO:0000313" key="11">
    <source>
        <dbReference type="EMBL" id="VAH39443.1"/>
    </source>
</evidence>
<dbReference type="InterPro" id="IPR029055">
    <property type="entry name" value="Ntn_hydrolases_N"/>
</dbReference>
<dbReference type="Gramene" id="TRITD2Av1G294200.1">
    <property type="protein sequence ID" value="TRITD2Av1G294200.1"/>
    <property type="gene ID" value="TRITD2Av1G294200"/>
</dbReference>
<dbReference type="InterPro" id="IPR000246">
    <property type="entry name" value="Peptidase_T2"/>
</dbReference>
<comment type="subunit">
    <text evidence="2">Heterotetramer of two alpha and two beta chains arranged as a dimer of alpha/beta heterodimers.</text>
</comment>